<evidence type="ECO:0000313" key="3">
    <source>
        <dbReference type="Proteomes" id="UP000033679"/>
    </source>
</evidence>
<reference evidence="2 3" key="1">
    <citation type="submission" date="2015-03" db="EMBL/GenBank/DDBJ databases">
        <authorList>
            <person name="McCorrison J."/>
            <person name="Sanka R."/>
            <person name="Adams M."/>
            <person name="Brinkac L."/>
            <person name="Nierman W."/>
            <person name="Sutton G."/>
            <person name="Nelson K."/>
            <person name="Kiedrowski L."/>
            <person name="Guerrero D."/>
            <person name="Bonomo R."/>
        </authorList>
    </citation>
    <scope>NUCLEOTIDE SEQUENCE [LARGE SCALE GENOMIC DNA]</scope>
    <source>
        <strain evidence="2 3">39373</strain>
    </source>
</reference>
<dbReference type="AlphaFoldDB" id="A0A837FKU7"/>
<feature type="transmembrane region" description="Helical" evidence="1">
    <location>
        <begin position="280"/>
        <end position="299"/>
    </location>
</feature>
<dbReference type="RefSeq" id="WP_045345522.1">
    <property type="nucleotide sequence ID" value="NZ_JAYXUI010000020.1"/>
</dbReference>
<feature type="transmembrane region" description="Helical" evidence="1">
    <location>
        <begin position="305"/>
        <end position="325"/>
    </location>
</feature>
<feature type="transmembrane region" description="Helical" evidence="1">
    <location>
        <begin position="249"/>
        <end position="268"/>
    </location>
</feature>
<gene>
    <name evidence="2" type="ORF">SS59_00570</name>
</gene>
<keyword evidence="1" id="KW-0812">Transmembrane</keyword>
<comment type="caution">
    <text evidence="2">The sequence shown here is derived from an EMBL/GenBank/DDBJ whole genome shotgun (WGS) entry which is preliminary data.</text>
</comment>
<keyword evidence="1" id="KW-0472">Membrane</keyword>
<feature type="transmembrane region" description="Helical" evidence="1">
    <location>
        <begin position="99"/>
        <end position="118"/>
    </location>
</feature>
<sequence length="470" mass="52567">MHLNKKDFAICFSAAFVFFLPLMMAGVYYRDDLDRATTGYFGWSSLGRPFADLILVLFSSSSTHAVNLFPLSIVYTSVFIALAAYFLGCYLKRSGEVNYRLISAMIIFNPFYLQNAAYRYDSIGMSLAFALSVFSFCFFSKSIAVKYTVSVISLILALSTYQTCTNVFIALIGFEVLISLKSKTYTDVFKIVASRCLVFVTAYAVYLLSISNIFASGNSRAETISFGDLGLLGNTLSRLNHFVLSYFEGLNLIYFAIALLLGMVVYFTKNIKTGAFKITLSIFIVFLSLYVSLLGPAALLKSAPIAPRTIVSFSMIFVVITYMLSHVNITRFIAFLPVISVFAFSANVANAMKLQRDYEQVVFSGVKNDLRKINDIKDVRFVGTVNYSPMTSRIVSGRKLYEPFVSRASEWIAAFQLNEMGVKNVYLGYGKDRHNRELLRSIKSKPFAKNDDYSIFFDGKTAVIVLGDGR</sequence>
<dbReference type="Proteomes" id="UP000033679">
    <property type="component" value="Unassembled WGS sequence"/>
</dbReference>
<proteinExistence type="predicted"/>
<dbReference type="EMBL" id="JZYN01000001">
    <property type="protein sequence ID" value="KJM70369.1"/>
    <property type="molecule type" value="Genomic_DNA"/>
</dbReference>
<keyword evidence="1" id="KW-1133">Transmembrane helix</keyword>
<feature type="transmembrane region" description="Helical" evidence="1">
    <location>
        <begin position="151"/>
        <end position="180"/>
    </location>
</feature>
<accession>A0A837FKU7</accession>
<evidence type="ECO:0008006" key="4">
    <source>
        <dbReference type="Google" id="ProtNLM"/>
    </source>
</evidence>
<evidence type="ECO:0000313" key="2">
    <source>
        <dbReference type="EMBL" id="KJM70369.1"/>
    </source>
</evidence>
<feature type="transmembrane region" description="Helical" evidence="1">
    <location>
        <begin position="7"/>
        <end position="28"/>
    </location>
</feature>
<evidence type="ECO:0000256" key="1">
    <source>
        <dbReference type="SAM" id="Phobius"/>
    </source>
</evidence>
<organism evidence="2 3">
    <name type="scientific">Enterobacter hormaechei subsp. xiangfangensis</name>
    <dbReference type="NCBI Taxonomy" id="1296536"/>
    <lineage>
        <taxon>Bacteria</taxon>
        <taxon>Pseudomonadati</taxon>
        <taxon>Pseudomonadota</taxon>
        <taxon>Gammaproteobacteria</taxon>
        <taxon>Enterobacterales</taxon>
        <taxon>Enterobacteriaceae</taxon>
        <taxon>Enterobacter</taxon>
        <taxon>Enterobacter cloacae complex</taxon>
    </lineage>
</organism>
<feature type="transmembrane region" description="Helical" evidence="1">
    <location>
        <begin position="65"/>
        <end position="87"/>
    </location>
</feature>
<dbReference type="InterPro" id="IPR025686">
    <property type="entry name" value="Glucos_trans_II"/>
</dbReference>
<dbReference type="Pfam" id="PF14264">
    <property type="entry name" value="Glucos_trans_II"/>
    <property type="match status" value="1"/>
</dbReference>
<feature type="transmembrane region" description="Helical" evidence="1">
    <location>
        <begin position="332"/>
        <end position="352"/>
    </location>
</feature>
<feature type="transmembrane region" description="Helical" evidence="1">
    <location>
        <begin position="125"/>
        <end position="145"/>
    </location>
</feature>
<protein>
    <recommendedName>
        <fullName evidence="4">Glucosyltransferase domain-containing protein</fullName>
    </recommendedName>
</protein>
<name>A0A837FKU7_9ENTR</name>
<feature type="transmembrane region" description="Helical" evidence="1">
    <location>
        <begin position="192"/>
        <end position="215"/>
    </location>
</feature>